<dbReference type="Ensembl" id="ENSOTST00005084505.2">
    <property type="protein sequence ID" value="ENSOTSP00005077988.1"/>
    <property type="gene ID" value="ENSOTSG00005036736.2"/>
</dbReference>
<dbReference type="GO" id="GO:0005283">
    <property type="term" value="F:amino acid:sodium symporter activity"/>
    <property type="evidence" value="ECO:0007669"/>
    <property type="project" value="TreeGrafter"/>
</dbReference>
<keyword evidence="8" id="KW-0769">Symport</keyword>
<dbReference type="NCBIfam" id="NF037979">
    <property type="entry name" value="Na_transp"/>
    <property type="match status" value="1"/>
</dbReference>
<evidence type="ECO:0000256" key="1">
    <source>
        <dbReference type="ARBA" id="ARBA00004141"/>
    </source>
</evidence>
<keyword evidence="5 9" id="KW-0472">Membrane</keyword>
<comment type="subcellular location">
    <subcellularLocation>
        <location evidence="1">Membrane</location>
        <topology evidence="1">Multi-pass membrane protein</topology>
    </subcellularLocation>
</comment>
<keyword evidence="7" id="KW-1015">Disulfide bond</keyword>
<dbReference type="GO" id="GO:0089718">
    <property type="term" value="P:amino acid import across plasma membrane"/>
    <property type="evidence" value="ECO:0007669"/>
    <property type="project" value="TreeGrafter"/>
</dbReference>
<reference evidence="10" key="1">
    <citation type="submission" date="2025-08" db="UniProtKB">
        <authorList>
            <consortium name="Ensembl"/>
        </authorList>
    </citation>
    <scope>IDENTIFICATION</scope>
</reference>
<name>A0A8C8IDK1_ONCTS</name>
<feature type="binding site" evidence="6">
    <location>
        <position position="65"/>
    </location>
    <ligand>
        <name>Na(+)</name>
        <dbReference type="ChEBI" id="CHEBI:29101"/>
        <label>1</label>
    </ligand>
</feature>
<evidence type="ECO:0000256" key="2">
    <source>
        <dbReference type="ARBA" id="ARBA00022448"/>
    </source>
</evidence>
<evidence type="ECO:0000256" key="5">
    <source>
        <dbReference type="ARBA" id="ARBA00023136"/>
    </source>
</evidence>
<sequence length="616" mass="68732">MGVGSENAASTTKLSIRHGLYKEETSIALKAPLNVEGVLPKKVGHVTAERAIWGRRIEFVLASVGYAVGLGNVWRFPYLCYRSGGGAFLIPYFLMLFLCGIPLLFMEFAIGQYTRLGPVHALAKICPLFKGVGIATVVISFVLCTYYNVLMCWALYYFFNSFRATFPWQSCNNTWNAVGNCSIGFPGNTTHLHSASQQYFDHRLLEITNGIEEAGGLRWELFGLLILAWVIVYLCIFKGVKSTGKVVYFTATFPYFMLFVLLINNVQLPGAKNGMLYFLKPKWSKLLDVQVWVNAAAQVFNSIGIGFGTMISMASYNKFNNNILRDTLIVSLANSATSILAGFVIFSAIGYMAHVHNLPVDNIATDGPGLVFVVYPEVFSTMPLPQLWAPLFFFMLLCLGLDSQFAMVEVAVTSIMDGCGPKVLRVLKRQEIIVLTVCVIGFLLGIPHITKGGMYVFQLMDHYTAVVSLMFLAFFEVLAVCWVFGNNLTFSPLMMKFNSLMFGKAPNIYFCSCWMFFSPVLVMCILISSIVQYTPARYGKSYTYPVWAEVVGWGISLVSIIWIPLGALHEICRNKGTLMQRIKTAMTPTIELDPVNHLPEKERVDIPESVVFITHL</sequence>
<dbReference type="GO" id="GO:0005886">
    <property type="term" value="C:plasma membrane"/>
    <property type="evidence" value="ECO:0007669"/>
    <property type="project" value="TreeGrafter"/>
</dbReference>
<evidence type="ECO:0000256" key="9">
    <source>
        <dbReference type="SAM" id="Phobius"/>
    </source>
</evidence>
<dbReference type="PANTHER" id="PTHR11616">
    <property type="entry name" value="SODIUM/CHLORIDE DEPENDENT TRANSPORTER"/>
    <property type="match status" value="1"/>
</dbReference>
<reference evidence="10" key="2">
    <citation type="submission" date="2025-09" db="UniProtKB">
        <authorList>
            <consortium name="Ensembl"/>
        </authorList>
    </citation>
    <scope>IDENTIFICATION</scope>
</reference>
<proteinExistence type="inferred from homology"/>
<feature type="binding site" evidence="6">
    <location>
        <position position="403"/>
    </location>
    <ligand>
        <name>Na(+)</name>
        <dbReference type="ChEBI" id="CHEBI:29101"/>
        <label>1</label>
    </ligand>
</feature>
<comment type="similarity">
    <text evidence="8">Belongs to the sodium:neurotransmitter symporter (SNF) (TC 2.A.22) family.</text>
</comment>
<feature type="binding site" evidence="6">
    <location>
        <position position="399"/>
    </location>
    <ligand>
        <name>Na(+)</name>
        <dbReference type="ChEBI" id="CHEBI:29101"/>
        <label>1</label>
    </ligand>
</feature>
<keyword evidence="4 9" id="KW-1133">Transmembrane helix</keyword>
<dbReference type="SUPFAM" id="SSF161070">
    <property type="entry name" value="SNF-like"/>
    <property type="match status" value="1"/>
</dbReference>
<evidence type="ECO:0000256" key="8">
    <source>
        <dbReference type="RuleBase" id="RU003732"/>
    </source>
</evidence>
<organism evidence="10 11">
    <name type="scientific">Oncorhynchus tshawytscha</name>
    <name type="common">Chinook salmon</name>
    <name type="synonym">Salmo tshawytscha</name>
    <dbReference type="NCBI Taxonomy" id="74940"/>
    <lineage>
        <taxon>Eukaryota</taxon>
        <taxon>Metazoa</taxon>
        <taxon>Chordata</taxon>
        <taxon>Craniata</taxon>
        <taxon>Vertebrata</taxon>
        <taxon>Euteleostomi</taxon>
        <taxon>Actinopterygii</taxon>
        <taxon>Neopterygii</taxon>
        <taxon>Teleostei</taxon>
        <taxon>Protacanthopterygii</taxon>
        <taxon>Salmoniformes</taxon>
        <taxon>Salmonidae</taxon>
        <taxon>Salmoninae</taxon>
        <taxon>Oncorhynchus</taxon>
    </lineage>
</organism>
<feature type="transmembrane region" description="Helical" evidence="9">
    <location>
        <begin position="291"/>
        <end position="316"/>
    </location>
</feature>
<dbReference type="Proteomes" id="UP000694402">
    <property type="component" value="Unassembled WGS sequence"/>
</dbReference>
<feature type="transmembrane region" description="Helical" evidence="9">
    <location>
        <begin position="432"/>
        <end position="450"/>
    </location>
</feature>
<feature type="transmembrane region" description="Helical" evidence="9">
    <location>
        <begin position="59"/>
        <end position="77"/>
    </location>
</feature>
<keyword evidence="3 8" id="KW-0812">Transmembrane</keyword>
<feature type="transmembrane region" description="Helical" evidence="9">
    <location>
        <begin position="328"/>
        <end position="353"/>
    </location>
</feature>
<feature type="binding site" evidence="6">
    <location>
        <position position="72"/>
    </location>
    <ligand>
        <name>Na(+)</name>
        <dbReference type="ChEBI" id="CHEBI:29101"/>
        <label>1</label>
    </ligand>
</feature>
<keyword evidence="6" id="KW-0479">Metal-binding</keyword>
<dbReference type="Pfam" id="PF00209">
    <property type="entry name" value="SNF"/>
    <property type="match status" value="1"/>
</dbReference>
<feature type="transmembrane region" description="Helical" evidence="9">
    <location>
        <begin position="387"/>
        <end position="412"/>
    </location>
</feature>
<evidence type="ECO:0000256" key="6">
    <source>
        <dbReference type="PIRSR" id="PIRSR600175-1"/>
    </source>
</evidence>
<protein>
    <recommendedName>
        <fullName evidence="8">Transporter</fullName>
    </recommendedName>
</protein>
<feature type="transmembrane region" description="Helical" evidence="9">
    <location>
        <begin position="221"/>
        <end position="240"/>
    </location>
</feature>
<keyword evidence="11" id="KW-1185">Reference proteome</keyword>
<feature type="binding site" evidence="6">
    <location>
        <position position="402"/>
    </location>
    <ligand>
        <name>Na(+)</name>
        <dbReference type="ChEBI" id="CHEBI:29101"/>
        <label>1</label>
    </ligand>
</feature>
<feature type="transmembrane region" description="Helical" evidence="9">
    <location>
        <begin position="89"/>
        <end position="110"/>
    </location>
</feature>
<feature type="transmembrane region" description="Helical" evidence="9">
    <location>
        <begin position="462"/>
        <end position="485"/>
    </location>
</feature>
<dbReference type="InterPro" id="IPR000175">
    <property type="entry name" value="Na/ntran_symport"/>
</dbReference>
<dbReference type="PANTHER" id="PTHR11616:SF133">
    <property type="entry name" value="TRANSPORTER"/>
    <property type="match status" value="1"/>
</dbReference>
<feature type="transmembrane region" description="Helical" evidence="9">
    <location>
        <begin position="131"/>
        <end position="159"/>
    </location>
</feature>
<feature type="binding site" evidence="6">
    <location>
        <position position="68"/>
    </location>
    <ligand>
        <name>Na(+)</name>
        <dbReference type="ChEBI" id="CHEBI:29101"/>
        <label>1</label>
    </ligand>
</feature>
<evidence type="ECO:0000256" key="3">
    <source>
        <dbReference type="ARBA" id="ARBA00022692"/>
    </source>
</evidence>
<feature type="transmembrane region" description="Helical" evidence="9">
    <location>
        <begin position="551"/>
        <end position="572"/>
    </location>
</feature>
<dbReference type="AlphaFoldDB" id="A0A8C8IDK1"/>
<feature type="binding site" evidence="6">
    <location>
        <position position="67"/>
    </location>
    <ligand>
        <name>Na(+)</name>
        <dbReference type="ChEBI" id="CHEBI:29101"/>
        <label>1</label>
    </ligand>
</feature>
<keyword evidence="6" id="KW-0915">Sodium</keyword>
<feature type="transmembrane region" description="Helical" evidence="9">
    <location>
        <begin position="506"/>
        <end position="531"/>
    </location>
</feature>
<evidence type="ECO:0000313" key="11">
    <source>
        <dbReference type="Proteomes" id="UP000694402"/>
    </source>
</evidence>
<feature type="binding site" evidence="6">
    <location>
        <position position="334"/>
    </location>
    <ligand>
        <name>Na(+)</name>
        <dbReference type="ChEBI" id="CHEBI:29101"/>
        <label>1</label>
    </ligand>
</feature>
<dbReference type="PRINTS" id="PR00176">
    <property type="entry name" value="NANEUSMPORT"/>
</dbReference>
<feature type="transmembrane region" description="Helical" evidence="9">
    <location>
        <begin position="247"/>
        <end position="271"/>
    </location>
</feature>
<gene>
    <name evidence="10" type="primary">LOC112248522</name>
</gene>
<dbReference type="GO" id="GO:0046872">
    <property type="term" value="F:metal ion binding"/>
    <property type="evidence" value="ECO:0007669"/>
    <property type="project" value="UniProtKB-KW"/>
</dbReference>
<evidence type="ECO:0000256" key="7">
    <source>
        <dbReference type="PIRSR" id="PIRSR600175-2"/>
    </source>
</evidence>
<evidence type="ECO:0000313" key="10">
    <source>
        <dbReference type="Ensembl" id="ENSOTSP00005077988.1"/>
    </source>
</evidence>
<feature type="binding site" evidence="6">
    <location>
        <position position="302"/>
    </location>
    <ligand>
        <name>Na(+)</name>
        <dbReference type="ChEBI" id="CHEBI:29101"/>
        <label>1</label>
    </ligand>
</feature>
<dbReference type="PROSITE" id="PS00610">
    <property type="entry name" value="NA_NEUROTRAN_SYMP_1"/>
    <property type="match status" value="1"/>
</dbReference>
<dbReference type="InterPro" id="IPR037272">
    <property type="entry name" value="SNS_sf"/>
</dbReference>
<dbReference type="PROSITE" id="PS50267">
    <property type="entry name" value="NA_NEUROTRAN_SYMP_3"/>
    <property type="match status" value="1"/>
</dbReference>
<evidence type="ECO:0000256" key="4">
    <source>
        <dbReference type="ARBA" id="ARBA00022989"/>
    </source>
</evidence>
<keyword evidence="2 8" id="KW-0813">Transport</keyword>
<feature type="disulfide bond" evidence="7">
    <location>
        <begin position="171"/>
        <end position="181"/>
    </location>
</feature>
<accession>A0A8C8IDK1</accession>
<dbReference type="GeneTree" id="ENSGT00940000165466"/>